<dbReference type="EMBL" id="CAJNOI010002880">
    <property type="protein sequence ID" value="CAF1496305.1"/>
    <property type="molecule type" value="Genomic_DNA"/>
</dbReference>
<dbReference type="GO" id="GO:0031681">
    <property type="term" value="F:G-protein beta-subunit binding"/>
    <property type="evidence" value="ECO:0007669"/>
    <property type="project" value="InterPro"/>
</dbReference>
<dbReference type="Gene3D" id="4.10.260.10">
    <property type="entry name" value="Transducin (heterotrimeric G protein), gamma chain"/>
    <property type="match status" value="2"/>
</dbReference>
<dbReference type="InterPro" id="IPR015898">
    <property type="entry name" value="G-protein_gamma-like_dom"/>
</dbReference>
<evidence type="ECO:0000256" key="6">
    <source>
        <dbReference type="ARBA" id="ARBA00023224"/>
    </source>
</evidence>
<dbReference type="InterPro" id="IPR001770">
    <property type="entry name" value="G-protein_gamma"/>
</dbReference>
<dbReference type="SMART" id="SM01224">
    <property type="entry name" value="G_gamma"/>
    <property type="match status" value="2"/>
</dbReference>
<evidence type="ECO:0000256" key="5">
    <source>
        <dbReference type="ARBA" id="ARBA00023136"/>
    </source>
</evidence>
<comment type="caution">
    <text evidence="11">The sequence shown here is derived from an EMBL/GenBank/DDBJ whole genome shotgun (WGS) entry which is preliminary data.</text>
</comment>
<evidence type="ECO:0000313" key="11">
    <source>
        <dbReference type="EMBL" id="CAF1496305.1"/>
    </source>
</evidence>
<dbReference type="GO" id="GO:0007186">
    <property type="term" value="P:G protein-coupled receptor signaling pathway"/>
    <property type="evidence" value="ECO:0007669"/>
    <property type="project" value="InterPro"/>
</dbReference>
<gene>
    <name evidence="11" type="ORF">BJG266_LOCUS42905</name>
    <name evidence="12" type="ORF">QVE165_LOCUS59803</name>
</gene>
<accession>A0A815SRB6</accession>
<evidence type="ECO:0000256" key="9">
    <source>
        <dbReference type="RuleBase" id="RU004973"/>
    </source>
</evidence>
<dbReference type="AlphaFoldDB" id="A0A815SRB6"/>
<dbReference type="Proteomes" id="UP000663832">
    <property type="component" value="Unassembled WGS sequence"/>
</dbReference>
<dbReference type="Pfam" id="PF00631">
    <property type="entry name" value="G-gamma"/>
    <property type="match status" value="2"/>
</dbReference>
<keyword evidence="8" id="KW-0636">Prenylation</keyword>
<evidence type="ECO:0000256" key="4">
    <source>
        <dbReference type="ARBA" id="ARBA00022481"/>
    </source>
</evidence>
<comment type="function">
    <text evidence="9">Guanine nucleotide-binding proteins (G proteins) are involved as a modulator or transducer in various transmembrane signaling systems. The beta and gamma chains are required for the GTPase activity, for replacement of GDP by GTP, and for G protein-effector interaction.</text>
</comment>
<keyword evidence="3 9" id="KW-1003">Cell membrane</keyword>
<dbReference type="OrthoDB" id="6264244at2759"/>
<dbReference type="EMBL" id="CAJNOM010003212">
    <property type="protein sequence ID" value="CAF1643008.1"/>
    <property type="molecule type" value="Genomic_DNA"/>
</dbReference>
<dbReference type="SMART" id="SM00224">
    <property type="entry name" value="GGL"/>
    <property type="match status" value="2"/>
</dbReference>
<sequence>MSDMEKIVEQLRTEANIKRIKVSVACKDLIQYCLKHEHKDVLIHGFDKSPNPFFFRKGSIKNISIMSNMEKIVRQLRTEADINRIKVSVACKDLIQYCQNHEHKDVLVHGFGKNPNPHAAQKPCVLI</sequence>
<keyword evidence="6 9" id="KW-0807">Transducer</keyword>
<dbReference type="GO" id="GO:0005834">
    <property type="term" value="C:heterotrimeric G-protein complex"/>
    <property type="evidence" value="ECO:0007669"/>
    <property type="project" value="InterPro"/>
</dbReference>
<dbReference type="CDD" id="cd00068">
    <property type="entry name" value="GGL"/>
    <property type="match status" value="2"/>
</dbReference>
<feature type="domain" description="G protein gamma" evidence="10">
    <location>
        <begin position="1"/>
        <end position="57"/>
    </location>
</feature>
<proteinExistence type="inferred from homology"/>
<dbReference type="PROSITE" id="PS50058">
    <property type="entry name" value="G_PROTEIN_GAMMA"/>
    <property type="match status" value="2"/>
</dbReference>
<comment type="subcellular location">
    <subcellularLocation>
        <location evidence="1 9">Cell membrane</location>
        <topology evidence="1 9">Lipid-anchor</topology>
        <orientation evidence="1 9">Cytoplasmic side</orientation>
    </subcellularLocation>
</comment>
<keyword evidence="13" id="KW-1185">Reference proteome</keyword>
<evidence type="ECO:0000256" key="7">
    <source>
        <dbReference type="ARBA" id="ARBA00023288"/>
    </source>
</evidence>
<comment type="similarity">
    <text evidence="2 9">Belongs to the G protein gamma family.</text>
</comment>
<keyword evidence="7 9" id="KW-0449">Lipoprotein</keyword>
<protein>
    <recommendedName>
        <fullName evidence="9">Guanine nucleotide-binding protein subunit gamma</fullName>
    </recommendedName>
</protein>
<evidence type="ECO:0000259" key="10">
    <source>
        <dbReference type="PROSITE" id="PS50058"/>
    </source>
</evidence>
<feature type="domain" description="G protein gamma" evidence="10">
    <location>
        <begin position="62"/>
        <end position="127"/>
    </location>
</feature>
<dbReference type="FunFam" id="4.10.260.10:FF:000001">
    <property type="entry name" value="Guanine nucleotide-binding protein subunit gamma"/>
    <property type="match status" value="2"/>
</dbReference>
<evidence type="ECO:0000256" key="2">
    <source>
        <dbReference type="ARBA" id="ARBA00007431"/>
    </source>
</evidence>
<comment type="subunit">
    <text evidence="9">G proteins are composed of 3 units; alpha, beta and gamma.</text>
</comment>
<keyword evidence="5 9" id="KW-0472">Membrane</keyword>
<reference evidence="11" key="1">
    <citation type="submission" date="2021-02" db="EMBL/GenBank/DDBJ databases">
        <authorList>
            <person name="Nowell W R."/>
        </authorList>
    </citation>
    <scope>NUCLEOTIDE SEQUENCE</scope>
</reference>
<evidence type="ECO:0000313" key="13">
    <source>
        <dbReference type="Proteomes" id="UP000663832"/>
    </source>
</evidence>
<evidence type="ECO:0000256" key="8">
    <source>
        <dbReference type="ARBA" id="ARBA00023289"/>
    </source>
</evidence>
<dbReference type="SUPFAM" id="SSF48670">
    <property type="entry name" value="Transducin (heterotrimeric G protein), gamma chain"/>
    <property type="match status" value="2"/>
</dbReference>
<evidence type="ECO:0000313" key="12">
    <source>
        <dbReference type="EMBL" id="CAF1643008.1"/>
    </source>
</evidence>
<dbReference type="InterPro" id="IPR036284">
    <property type="entry name" value="GGL_sf"/>
</dbReference>
<dbReference type="PRINTS" id="PR00321">
    <property type="entry name" value="GPROTEING"/>
</dbReference>
<keyword evidence="4" id="KW-0488">Methylation</keyword>
<name>A0A815SRB6_9BILA</name>
<dbReference type="Proteomes" id="UP000663877">
    <property type="component" value="Unassembled WGS sequence"/>
</dbReference>
<evidence type="ECO:0000256" key="3">
    <source>
        <dbReference type="ARBA" id="ARBA00022475"/>
    </source>
</evidence>
<dbReference type="PANTHER" id="PTHR13809">
    <property type="entry name" value="GUANINE NUCLEOTIDE-BINDING PROTEIN GAMMA SUBUNIT"/>
    <property type="match status" value="1"/>
</dbReference>
<evidence type="ECO:0000313" key="14">
    <source>
        <dbReference type="Proteomes" id="UP000663877"/>
    </source>
</evidence>
<organism evidence="11 14">
    <name type="scientific">Adineta steineri</name>
    <dbReference type="NCBI Taxonomy" id="433720"/>
    <lineage>
        <taxon>Eukaryota</taxon>
        <taxon>Metazoa</taxon>
        <taxon>Spiralia</taxon>
        <taxon>Gnathifera</taxon>
        <taxon>Rotifera</taxon>
        <taxon>Eurotatoria</taxon>
        <taxon>Bdelloidea</taxon>
        <taxon>Adinetida</taxon>
        <taxon>Adinetidae</taxon>
        <taxon>Adineta</taxon>
    </lineage>
</organism>
<evidence type="ECO:0000256" key="1">
    <source>
        <dbReference type="ARBA" id="ARBA00004342"/>
    </source>
</evidence>